<gene>
    <name evidence="2" type="ORF">QP355_07050</name>
</gene>
<sequence length="81" mass="8331">MQQDLTDYTSKLETLTTTLNDNAKALNDNVKDPEPTPSPEPPAPSPVPSPSIEDITPGSGSASVEEPGEEPGGDYAGGSGY</sequence>
<dbReference type="AlphaFoldDB" id="A0ABD4ZGD4"/>
<feature type="region of interest" description="Disordered" evidence="1">
    <location>
        <begin position="19"/>
        <end position="81"/>
    </location>
</feature>
<dbReference type="Proteomes" id="UP001238969">
    <property type="component" value="Unassembled WGS sequence"/>
</dbReference>
<comment type="caution">
    <text evidence="2">The sequence shown here is derived from an EMBL/GenBank/DDBJ whole genome shotgun (WGS) entry which is preliminary data.</text>
</comment>
<protein>
    <submittedName>
        <fullName evidence="2">Uncharacterized protein</fullName>
    </submittedName>
</protein>
<name>A0ABD4ZGD4_GARVA</name>
<organism evidence="2 3">
    <name type="scientific">Gardnerella vaginalis</name>
    <dbReference type="NCBI Taxonomy" id="2702"/>
    <lineage>
        <taxon>Bacteria</taxon>
        <taxon>Bacillati</taxon>
        <taxon>Actinomycetota</taxon>
        <taxon>Actinomycetes</taxon>
        <taxon>Bifidobacteriales</taxon>
        <taxon>Bifidobacteriaceae</taxon>
        <taxon>Gardnerella</taxon>
    </lineage>
</organism>
<feature type="compositionally biased region" description="Pro residues" evidence="1">
    <location>
        <begin position="35"/>
        <end position="49"/>
    </location>
</feature>
<evidence type="ECO:0000313" key="3">
    <source>
        <dbReference type="Proteomes" id="UP001238969"/>
    </source>
</evidence>
<evidence type="ECO:0000256" key="1">
    <source>
        <dbReference type="SAM" id="MobiDB-lite"/>
    </source>
</evidence>
<accession>A0ABD4ZGD4</accession>
<feature type="non-terminal residue" evidence="2">
    <location>
        <position position="81"/>
    </location>
</feature>
<reference evidence="2 3" key="1">
    <citation type="submission" date="2023-05" db="EMBL/GenBank/DDBJ databases">
        <title>Cataloging the Phylogenetic Diversity of Human Bladder Bacteria.</title>
        <authorList>
            <person name="Du J."/>
        </authorList>
    </citation>
    <scope>NUCLEOTIDE SEQUENCE [LARGE SCALE GENOMIC DNA]</scope>
    <source>
        <strain evidence="2 3">UMB6972</strain>
    </source>
</reference>
<proteinExistence type="predicted"/>
<dbReference type="EMBL" id="JASOLZ010000120">
    <property type="protein sequence ID" value="MDK6862380.1"/>
    <property type="molecule type" value="Genomic_DNA"/>
</dbReference>
<dbReference type="RefSeq" id="WP_285064736.1">
    <property type="nucleotide sequence ID" value="NZ_JASOLZ010000120.1"/>
</dbReference>
<evidence type="ECO:0000313" key="2">
    <source>
        <dbReference type="EMBL" id="MDK6862380.1"/>
    </source>
</evidence>